<dbReference type="GO" id="GO:0006355">
    <property type="term" value="P:regulation of DNA-templated transcription"/>
    <property type="evidence" value="ECO:0007669"/>
    <property type="project" value="TreeGrafter"/>
</dbReference>
<dbReference type="EMBL" id="JAUTXT010000016">
    <property type="protein sequence ID" value="KAK3675173.1"/>
    <property type="molecule type" value="Genomic_DNA"/>
</dbReference>
<evidence type="ECO:0000259" key="2">
    <source>
        <dbReference type="Pfam" id="PF10469"/>
    </source>
</evidence>
<reference evidence="3" key="1">
    <citation type="submission" date="2023-07" db="EMBL/GenBank/DDBJ databases">
        <title>Black Yeasts Isolated from many extreme environments.</title>
        <authorList>
            <person name="Coleine C."/>
            <person name="Stajich J.E."/>
            <person name="Selbmann L."/>
        </authorList>
    </citation>
    <scope>NUCLEOTIDE SEQUENCE</scope>
    <source>
        <strain evidence="3">CCFEE 5485</strain>
    </source>
</reference>
<sequence length="239" mass="26340">MKEFKDAVTSTSHSPAGDDLPKIHPKAIRPELEQAMKLLKEFDGNALLRSTVGVASPSVSESPVTPLTIDLQGLVSMHDPQKTSILYSAPHDPTERLYPFCLAVQKLFKDAGFLVDDNRELTLHATIMNTIYAKGRAKRPPKNTQRQQTPEPDQSARASAEAPEGPAINDRAAGHGPEADAPLKIDATHLLEQYEDFVWAKDVKLDRIAICEMGAKKITDAEFRVVDEEYKEMARVAIG</sequence>
<evidence type="ECO:0000313" key="3">
    <source>
        <dbReference type="EMBL" id="KAK3675173.1"/>
    </source>
</evidence>
<comment type="caution">
    <text evidence="3">The sequence shown here is derived from an EMBL/GenBank/DDBJ whole genome shotgun (WGS) entry which is preliminary data.</text>
</comment>
<protein>
    <recommendedName>
        <fullName evidence="2">A-kinase anchor protein 7-like phosphoesterase domain-containing protein</fullName>
    </recommendedName>
</protein>
<name>A0AAE0WNV1_9PEZI</name>
<evidence type="ECO:0000313" key="4">
    <source>
        <dbReference type="Proteomes" id="UP001274830"/>
    </source>
</evidence>
<accession>A0AAE0WNV1</accession>
<feature type="domain" description="A-kinase anchor protein 7-like phosphoesterase" evidence="2">
    <location>
        <begin position="65"/>
        <end position="220"/>
    </location>
</feature>
<dbReference type="Gene3D" id="3.90.1140.10">
    <property type="entry name" value="Cyclic phosphodiesterase"/>
    <property type="match status" value="1"/>
</dbReference>
<gene>
    <name evidence="3" type="ORF">LTR78_005107</name>
</gene>
<dbReference type="InterPro" id="IPR019510">
    <property type="entry name" value="AKAP7-like_phosphoesterase"/>
</dbReference>
<dbReference type="AlphaFoldDB" id="A0AAE0WNV1"/>
<dbReference type="Proteomes" id="UP001274830">
    <property type="component" value="Unassembled WGS sequence"/>
</dbReference>
<proteinExistence type="predicted"/>
<dbReference type="PANTHER" id="PTHR13360:SF1">
    <property type="entry name" value="ACTIVATING SIGNAL COINTEGRATOR 1 COMPLEX SUBUNIT 1"/>
    <property type="match status" value="1"/>
</dbReference>
<feature type="compositionally biased region" description="Polar residues" evidence="1">
    <location>
        <begin position="142"/>
        <end position="152"/>
    </location>
</feature>
<feature type="region of interest" description="Disordered" evidence="1">
    <location>
        <begin position="134"/>
        <end position="180"/>
    </location>
</feature>
<dbReference type="GO" id="GO:0005634">
    <property type="term" value="C:nucleus"/>
    <property type="evidence" value="ECO:0007669"/>
    <property type="project" value="TreeGrafter"/>
</dbReference>
<dbReference type="InterPro" id="IPR009210">
    <property type="entry name" value="ASCC1"/>
</dbReference>
<dbReference type="PANTHER" id="PTHR13360">
    <property type="entry name" value="ACTIVATING SIGNAL COINTEGRATOR 1 COMPLEX SUBUNIT 1"/>
    <property type="match status" value="1"/>
</dbReference>
<keyword evidence="4" id="KW-1185">Reference proteome</keyword>
<dbReference type="Pfam" id="PF10469">
    <property type="entry name" value="AKAP7_NLS"/>
    <property type="match status" value="1"/>
</dbReference>
<evidence type="ECO:0000256" key="1">
    <source>
        <dbReference type="SAM" id="MobiDB-lite"/>
    </source>
</evidence>
<dbReference type="GO" id="GO:0006307">
    <property type="term" value="P:DNA alkylation repair"/>
    <property type="evidence" value="ECO:0007669"/>
    <property type="project" value="InterPro"/>
</dbReference>
<organism evidence="3 4">
    <name type="scientific">Recurvomyces mirabilis</name>
    <dbReference type="NCBI Taxonomy" id="574656"/>
    <lineage>
        <taxon>Eukaryota</taxon>
        <taxon>Fungi</taxon>
        <taxon>Dikarya</taxon>
        <taxon>Ascomycota</taxon>
        <taxon>Pezizomycotina</taxon>
        <taxon>Dothideomycetes</taxon>
        <taxon>Dothideomycetidae</taxon>
        <taxon>Mycosphaerellales</taxon>
        <taxon>Teratosphaeriaceae</taxon>
        <taxon>Recurvomyces</taxon>
    </lineage>
</organism>
<feature type="region of interest" description="Disordered" evidence="1">
    <location>
        <begin position="1"/>
        <end position="23"/>
    </location>
</feature>